<accession>A0A834R465</accession>
<protein>
    <submittedName>
        <fullName evidence="2 3">Uncharacterized protein</fullName>
    </submittedName>
</protein>
<dbReference type="EMBL" id="WVUK01000062">
    <property type="protein sequence ID" value="KAF7490539.1"/>
    <property type="molecule type" value="Genomic_DNA"/>
</dbReference>
<feature type="transmembrane region" description="Helical" evidence="1">
    <location>
        <begin position="120"/>
        <end position="139"/>
    </location>
</feature>
<feature type="transmembrane region" description="Helical" evidence="1">
    <location>
        <begin position="12"/>
        <end position="29"/>
    </location>
</feature>
<reference evidence="3" key="3">
    <citation type="submission" date="2022-06" db="UniProtKB">
        <authorList>
            <consortium name="EnsemblMetazoa"/>
        </authorList>
    </citation>
    <scope>IDENTIFICATION</scope>
</reference>
<dbReference type="Proteomes" id="UP000070412">
    <property type="component" value="Unassembled WGS sequence"/>
</dbReference>
<reference evidence="4" key="1">
    <citation type="journal article" date="2020" name="PLoS Negl. Trop. Dis.">
        <title>High-quality nuclear genome for Sarcoptes scabiei-A critical resource for a neglected parasite.</title>
        <authorList>
            <person name="Korhonen P.K."/>
            <person name="Gasser R.B."/>
            <person name="Ma G."/>
            <person name="Wang T."/>
            <person name="Stroehlein A.J."/>
            <person name="Young N.D."/>
            <person name="Ang C.S."/>
            <person name="Fernando D.D."/>
            <person name="Lu H.C."/>
            <person name="Taylor S."/>
            <person name="Reynolds S.L."/>
            <person name="Mofiz E."/>
            <person name="Najaraj S.H."/>
            <person name="Gowda H."/>
            <person name="Madugundu A."/>
            <person name="Renuse S."/>
            <person name="Holt D."/>
            <person name="Pandey A."/>
            <person name="Papenfuss A.T."/>
            <person name="Fischer K."/>
        </authorList>
    </citation>
    <scope>NUCLEOTIDE SEQUENCE [LARGE SCALE GENOMIC DNA]</scope>
</reference>
<sequence>MSEEEEVVCSYAKNITSVSIQIILLQIFFTKMNHSRNRSSRILEQLCCLYYFDRKIQESRNLHRTNRIIDEKVAKPFTSTIFQEIIASIMAFGCGTFLMTDWYDCNNPFWIFTELIPERFQQYILGNYLVWALMIFFVLRFGCGKNLKRYEFLDAVLAHRNIPNRLSQKYSDRIGKFRTIIFLYAHSITFTVSFAAFLTIGIRIFLNQLWIKTLFWLVFWYVVEILYTMSGCLVFYNFGAAVVISQKYLTYESRSIGENLRKHLANNHKTINLKVLRQFQRFKNELIEKTSRYSDQLCFPLTIIVIIIIVVVTYITFLLFDANISDFQILFIILYINHTITLLSFIHFGSELYEETIQLCRLNCFALKRTERLNHQHRLLFKRMKLIELQSPIAYTLLNNYPITRKTYFEILEIVSAFYFLVLKNFIKRHNLNL</sequence>
<feature type="transmembrane region" description="Helical" evidence="1">
    <location>
        <begin position="218"/>
        <end position="244"/>
    </location>
</feature>
<gene>
    <name evidence="2" type="ORF">SSS_6203</name>
</gene>
<dbReference type="EnsemblMetazoa" id="SSS_6203s_mrna">
    <property type="protein sequence ID" value="KAF7490539.1"/>
    <property type="gene ID" value="SSS_6203"/>
</dbReference>
<evidence type="ECO:0000313" key="3">
    <source>
        <dbReference type="EnsemblMetazoa" id="KAF7490539.1"/>
    </source>
</evidence>
<feature type="transmembrane region" description="Helical" evidence="1">
    <location>
        <begin position="81"/>
        <end position="100"/>
    </location>
</feature>
<dbReference type="OrthoDB" id="10671601at2759"/>
<evidence type="ECO:0000313" key="2">
    <source>
        <dbReference type="EMBL" id="KAF7490539.1"/>
    </source>
</evidence>
<keyword evidence="1" id="KW-0812">Transmembrane</keyword>
<evidence type="ECO:0000313" key="4">
    <source>
        <dbReference type="Proteomes" id="UP000070412"/>
    </source>
</evidence>
<proteinExistence type="predicted"/>
<organism evidence="2">
    <name type="scientific">Sarcoptes scabiei</name>
    <name type="common">Itch mite</name>
    <name type="synonym">Acarus scabiei</name>
    <dbReference type="NCBI Taxonomy" id="52283"/>
    <lineage>
        <taxon>Eukaryota</taxon>
        <taxon>Metazoa</taxon>
        <taxon>Ecdysozoa</taxon>
        <taxon>Arthropoda</taxon>
        <taxon>Chelicerata</taxon>
        <taxon>Arachnida</taxon>
        <taxon>Acari</taxon>
        <taxon>Acariformes</taxon>
        <taxon>Sarcoptiformes</taxon>
        <taxon>Astigmata</taxon>
        <taxon>Psoroptidia</taxon>
        <taxon>Sarcoptoidea</taxon>
        <taxon>Sarcoptidae</taxon>
        <taxon>Sarcoptinae</taxon>
        <taxon>Sarcoptes</taxon>
    </lineage>
</organism>
<name>A0A834R465_SARSC</name>
<keyword evidence="1" id="KW-0472">Membrane</keyword>
<feature type="transmembrane region" description="Helical" evidence="1">
    <location>
        <begin position="181"/>
        <end position="206"/>
    </location>
</feature>
<reference evidence="2" key="2">
    <citation type="submission" date="2020-01" db="EMBL/GenBank/DDBJ databases">
        <authorList>
            <person name="Korhonen P.K.K."/>
            <person name="Guangxu M.G."/>
            <person name="Wang T.W."/>
            <person name="Stroehlein A.J.S."/>
            <person name="Young N.D."/>
            <person name="Ang C.-S.A."/>
            <person name="Fernando D.W.F."/>
            <person name="Lu H.L."/>
            <person name="Taylor S.T."/>
            <person name="Ehtesham M.E.M."/>
            <person name="Najaraj S.H.N."/>
            <person name="Harsha G.H.G."/>
            <person name="Madugundu A.M."/>
            <person name="Renuse S.R."/>
            <person name="Holt D.H."/>
            <person name="Pandey A.P."/>
            <person name="Papenfuss A.P."/>
            <person name="Gasser R.B.G."/>
            <person name="Fischer K.F."/>
        </authorList>
    </citation>
    <scope>NUCLEOTIDE SEQUENCE</scope>
    <source>
        <strain evidence="2">SSS_KF_BRIS2020</strain>
    </source>
</reference>
<feature type="transmembrane region" description="Helical" evidence="1">
    <location>
        <begin position="297"/>
        <end position="317"/>
    </location>
</feature>
<dbReference type="AlphaFoldDB" id="A0A834R465"/>
<evidence type="ECO:0000256" key="1">
    <source>
        <dbReference type="SAM" id="Phobius"/>
    </source>
</evidence>
<keyword evidence="4" id="KW-1185">Reference proteome</keyword>
<feature type="transmembrane region" description="Helical" evidence="1">
    <location>
        <begin position="329"/>
        <end position="348"/>
    </location>
</feature>
<keyword evidence="1" id="KW-1133">Transmembrane helix</keyword>